<feature type="transmembrane region" description="Helical" evidence="2">
    <location>
        <begin position="59"/>
        <end position="81"/>
    </location>
</feature>
<gene>
    <name evidence="3" type="ORF">PLICRDRAFT_180141</name>
</gene>
<keyword evidence="2" id="KW-1133">Transmembrane helix</keyword>
<feature type="region of interest" description="Disordered" evidence="1">
    <location>
        <begin position="149"/>
        <end position="186"/>
    </location>
</feature>
<accession>A0A0C9T3E7</accession>
<evidence type="ECO:0000256" key="1">
    <source>
        <dbReference type="SAM" id="MobiDB-lite"/>
    </source>
</evidence>
<keyword evidence="4" id="KW-1185">Reference proteome</keyword>
<feature type="region of interest" description="Disordered" evidence="1">
    <location>
        <begin position="1"/>
        <end position="21"/>
    </location>
</feature>
<feature type="compositionally biased region" description="Basic and acidic residues" evidence="1">
    <location>
        <begin position="156"/>
        <end position="182"/>
    </location>
</feature>
<keyword evidence="2" id="KW-0812">Transmembrane</keyword>
<dbReference type="AlphaFoldDB" id="A0A0C9T3E7"/>
<feature type="compositionally biased region" description="Polar residues" evidence="1">
    <location>
        <begin position="9"/>
        <end position="21"/>
    </location>
</feature>
<sequence>MSVRARALQTETSSRVSSERPTSTGVVAVVSSTSDSPYFPTATSVSDGASRREAVSKNILIVLFSIVAIVLLAFIVTWRLCYLRRNNRSLRLFFVRSYSSELPVTSTPTRRLFPRTTGLPLVQPPSRPASVVLPPSFLYPSLLSLPVPRQHRRSTRAADTDAGGRRAGTRDPDDPYADDKDMLPAYDNVGGPPTYIELDMPARLQRRAAGAPTPSTVEGPSMHSSLQAGDGITDVVPSYSMRDEHGLDDSLSFTSEHVRHSASDPPSTR</sequence>
<dbReference type="Proteomes" id="UP000053263">
    <property type="component" value="Unassembled WGS sequence"/>
</dbReference>
<proteinExistence type="predicted"/>
<reference evidence="3 4" key="1">
    <citation type="submission" date="2014-06" db="EMBL/GenBank/DDBJ databases">
        <title>Evolutionary Origins and Diversification of the Mycorrhizal Mutualists.</title>
        <authorList>
            <consortium name="DOE Joint Genome Institute"/>
            <consortium name="Mycorrhizal Genomics Consortium"/>
            <person name="Kohler A."/>
            <person name="Kuo A."/>
            <person name="Nagy L.G."/>
            <person name="Floudas D."/>
            <person name="Copeland A."/>
            <person name="Barry K.W."/>
            <person name="Cichocki N."/>
            <person name="Veneault-Fourrey C."/>
            <person name="LaButti K."/>
            <person name="Lindquist E.A."/>
            <person name="Lipzen A."/>
            <person name="Lundell T."/>
            <person name="Morin E."/>
            <person name="Murat C."/>
            <person name="Riley R."/>
            <person name="Ohm R."/>
            <person name="Sun H."/>
            <person name="Tunlid A."/>
            <person name="Henrissat B."/>
            <person name="Grigoriev I.V."/>
            <person name="Hibbett D.S."/>
            <person name="Martin F."/>
        </authorList>
    </citation>
    <scope>NUCLEOTIDE SEQUENCE [LARGE SCALE GENOMIC DNA]</scope>
    <source>
        <strain evidence="3 4">FD-325 SS-3</strain>
    </source>
</reference>
<keyword evidence="2" id="KW-0472">Membrane</keyword>
<dbReference type="HOGENOM" id="CLU_1034850_0_0_1"/>
<evidence type="ECO:0000313" key="3">
    <source>
        <dbReference type="EMBL" id="KII83799.1"/>
    </source>
</evidence>
<protein>
    <submittedName>
        <fullName evidence="3">Uncharacterized protein</fullName>
    </submittedName>
</protein>
<feature type="region of interest" description="Disordered" evidence="1">
    <location>
        <begin position="206"/>
        <end position="269"/>
    </location>
</feature>
<feature type="compositionally biased region" description="Polar residues" evidence="1">
    <location>
        <begin position="213"/>
        <end position="227"/>
    </location>
</feature>
<evidence type="ECO:0000313" key="4">
    <source>
        <dbReference type="Proteomes" id="UP000053263"/>
    </source>
</evidence>
<name>A0A0C9T3E7_PLICR</name>
<organism evidence="3 4">
    <name type="scientific">Plicaturopsis crispa FD-325 SS-3</name>
    <dbReference type="NCBI Taxonomy" id="944288"/>
    <lineage>
        <taxon>Eukaryota</taxon>
        <taxon>Fungi</taxon>
        <taxon>Dikarya</taxon>
        <taxon>Basidiomycota</taxon>
        <taxon>Agaricomycotina</taxon>
        <taxon>Agaricomycetes</taxon>
        <taxon>Agaricomycetidae</taxon>
        <taxon>Amylocorticiales</taxon>
        <taxon>Amylocorticiaceae</taxon>
        <taxon>Plicatura</taxon>
        <taxon>Plicaturopsis crispa</taxon>
    </lineage>
</organism>
<dbReference type="EMBL" id="KN832574">
    <property type="protein sequence ID" value="KII83799.1"/>
    <property type="molecule type" value="Genomic_DNA"/>
</dbReference>
<evidence type="ECO:0000256" key="2">
    <source>
        <dbReference type="SAM" id="Phobius"/>
    </source>
</evidence>